<accession>A0A2N3L0Y0</accession>
<dbReference type="GO" id="GO:0005829">
    <property type="term" value="C:cytosol"/>
    <property type="evidence" value="ECO:0007669"/>
    <property type="project" value="TreeGrafter"/>
</dbReference>
<dbReference type="InterPro" id="IPR005025">
    <property type="entry name" value="FMN_Rdtase-like_dom"/>
</dbReference>
<evidence type="ECO:0000313" key="3">
    <source>
        <dbReference type="Proteomes" id="UP000233332"/>
    </source>
</evidence>
<dbReference type="InterPro" id="IPR050712">
    <property type="entry name" value="NAD(P)H-dep_reductase"/>
</dbReference>
<protein>
    <submittedName>
        <fullName evidence="2">FMN reductase</fullName>
    </submittedName>
</protein>
<name>A0A2N3L0Y0_9PROT</name>
<proteinExistence type="predicted"/>
<dbReference type="PANTHER" id="PTHR30543:SF21">
    <property type="entry name" value="NAD(P)H-DEPENDENT FMN REDUCTASE LOT6"/>
    <property type="match status" value="1"/>
</dbReference>
<dbReference type="Pfam" id="PF03358">
    <property type="entry name" value="FMN_red"/>
    <property type="match status" value="1"/>
</dbReference>
<feature type="domain" description="NADPH-dependent FMN reductase-like" evidence="1">
    <location>
        <begin position="6"/>
        <end position="145"/>
    </location>
</feature>
<dbReference type="PANTHER" id="PTHR30543">
    <property type="entry name" value="CHROMATE REDUCTASE"/>
    <property type="match status" value="1"/>
</dbReference>
<dbReference type="Proteomes" id="UP000233332">
    <property type="component" value="Unassembled WGS sequence"/>
</dbReference>
<keyword evidence="3" id="KW-1185">Reference proteome</keyword>
<organism evidence="2 3">
    <name type="scientific">Thalassospira lohafexi</name>
    <dbReference type="NCBI Taxonomy" id="744227"/>
    <lineage>
        <taxon>Bacteria</taxon>
        <taxon>Pseudomonadati</taxon>
        <taxon>Pseudomonadota</taxon>
        <taxon>Alphaproteobacteria</taxon>
        <taxon>Rhodospirillales</taxon>
        <taxon>Thalassospiraceae</taxon>
        <taxon>Thalassospira</taxon>
    </lineage>
</organism>
<reference evidence="2 3" key="1">
    <citation type="submission" date="2017-09" db="EMBL/GenBank/DDBJ databases">
        <title>Biodiversity and function of Thalassospira species in the particle-attached aromatic-hydrocarbon-degrading consortia from the surface seawater of the China South Sea.</title>
        <authorList>
            <person name="Dong C."/>
            <person name="Lai Q."/>
            <person name="Shao Z."/>
        </authorList>
    </citation>
    <scope>NUCLEOTIDE SEQUENCE [LARGE SCALE GENOMIC DNA]</scope>
    <source>
        <strain evidence="2 3">139Z-12</strain>
    </source>
</reference>
<dbReference type="Gene3D" id="3.40.50.360">
    <property type="match status" value="1"/>
</dbReference>
<gene>
    <name evidence="2" type="ORF">COO92_21080</name>
</gene>
<evidence type="ECO:0000259" key="1">
    <source>
        <dbReference type="Pfam" id="PF03358"/>
    </source>
</evidence>
<dbReference type="GO" id="GO:0010181">
    <property type="term" value="F:FMN binding"/>
    <property type="evidence" value="ECO:0007669"/>
    <property type="project" value="TreeGrafter"/>
</dbReference>
<dbReference type="GO" id="GO:0016491">
    <property type="term" value="F:oxidoreductase activity"/>
    <property type="evidence" value="ECO:0007669"/>
    <property type="project" value="InterPro"/>
</dbReference>
<dbReference type="AlphaFoldDB" id="A0A2N3L0Y0"/>
<dbReference type="InterPro" id="IPR029039">
    <property type="entry name" value="Flavoprotein-like_sf"/>
</dbReference>
<dbReference type="RefSeq" id="WP_101304910.1">
    <property type="nucleotide sequence ID" value="NZ_NXGX01000014.1"/>
</dbReference>
<dbReference type="EMBL" id="NXGX01000014">
    <property type="protein sequence ID" value="PKR56397.1"/>
    <property type="molecule type" value="Genomic_DNA"/>
</dbReference>
<evidence type="ECO:0000313" key="2">
    <source>
        <dbReference type="EMBL" id="PKR56397.1"/>
    </source>
</evidence>
<sequence>MKETFNLAVIYGSAREGRFCDTVANWAVETLKKDPELSVETIDPAVLDLPSRHVDDQHPGIGELHTALSEADAFIVVTPEYNHSFTGELKLLIDAAKPQWRRKPLAFVSYGGMSGGLRAVEQLRLVFAELHVVTMRDVVSFANVWDLFDSQGQPINATSSENALNNMVGDLKWWATALRNARYPHAQQASQAPQKVLEVCA</sequence>
<dbReference type="SUPFAM" id="SSF52218">
    <property type="entry name" value="Flavoproteins"/>
    <property type="match status" value="1"/>
</dbReference>
<comment type="caution">
    <text evidence="2">The sequence shown here is derived from an EMBL/GenBank/DDBJ whole genome shotgun (WGS) entry which is preliminary data.</text>
</comment>